<evidence type="ECO:0000256" key="2">
    <source>
        <dbReference type="ARBA" id="ARBA00004383"/>
    </source>
</evidence>
<dbReference type="EMBL" id="JMOD01000033">
    <property type="protein sequence ID" value="KCY18488.1"/>
    <property type="molecule type" value="Genomic_DNA"/>
</dbReference>
<dbReference type="GO" id="GO:0051082">
    <property type="term" value="F:unfolded protein binding"/>
    <property type="evidence" value="ECO:0007669"/>
    <property type="project" value="UniProtKB-UniRule"/>
</dbReference>
<evidence type="ECO:0000313" key="17">
    <source>
        <dbReference type="EMBL" id="KCY18488.1"/>
    </source>
</evidence>
<evidence type="ECO:0000256" key="6">
    <source>
        <dbReference type="ARBA" id="ARBA00022519"/>
    </source>
</evidence>
<keyword evidence="5 16" id="KW-1003">Cell membrane</keyword>
<dbReference type="GO" id="GO:0006457">
    <property type="term" value="P:protein folding"/>
    <property type="evidence" value="ECO:0007669"/>
    <property type="project" value="UniProtKB-UniRule"/>
</dbReference>
<keyword evidence="9 16" id="KW-1133">Transmembrane helix</keyword>
<reference evidence="17 18" key="1">
    <citation type="submission" date="2014-04" db="EMBL/GenBank/DDBJ databases">
        <title>Comparative genomics and transcriptomics to identify genetic mechanisms underlying the emergence of carbapenem resistant Acinetobacter baumannii (CRAb).</title>
        <authorList>
            <person name="Harris A.D."/>
            <person name="Johnson K.J."/>
            <person name="George J."/>
            <person name="Nadendla S."/>
            <person name="Daugherty S.C."/>
            <person name="Parankush S."/>
            <person name="Sadzewicz L."/>
            <person name="Tallon L."/>
            <person name="Sengamalay N."/>
            <person name="Hazen T.H."/>
            <person name="Rasko D.A."/>
        </authorList>
    </citation>
    <scope>NUCLEOTIDE SEQUENCE [LARGE SCALE GENOMIC DNA]</scope>
    <source>
        <strain evidence="17 18">21072</strain>
    </source>
</reference>
<keyword evidence="12 16" id="KW-0143">Chaperone</keyword>
<evidence type="ECO:0000256" key="3">
    <source>
        <dbReference type="ARBA" id="ARBA00010358"/>
    </source>
</evidence>
<evidence type="ECO:0000256" key="15">
    <source>
        <dbReference type="ARBA" id="ARBA00033028"/>
    </source>
</evidence>
<evidence type="ECO:0000256" key="5">
    <source>
        <dbReference type="ARBA" id="ARBA00022475"/>
    </source>
</evidence>
<dbReference type="RefSeq" id="WP_032036664.1">
    <property type="nucleotide sequence ID" value="NZ_JMOD01000033.1"/>
</dbReference>
<dbReference type="AlphaFoldDB" id="A0A062IKN7"/>
<keyword evidence="10 16" id="KW-0443">Lipid metabolism</keyword>
<keyword evidence="11 16" id="KW-0472">Membrane</keyword>
<organism evidence="17 18">
    <name type="scientific">Acinetobacter baumannii 21072</name>
    <dbReference type="NCBI Taxonomy" id="1310697"/>
    <lineage>
        <taxon>Bacteria</taxon>
        <taxon>Pseudomonadati</taxon>
        <taxon>Pseudomonadota</taxon>
        <taxon>Gammaproteobacteria</taxon>
        <taxon>Moraxellales</taxon>
        <taxon>Moraxellaceae</taxon>
        <taxon>Acinetobacter</taxon>
        <taxon>Acinetobacter calcoaceticus/baumannii complex</taxon>
    </lineage>
</organism>
<keyword evidence="8 16" id="KW-0442">Lipid degradation</keyword>
<evidence type="ECO:0000256" key="8">
    <source>
        <dbReference type="ARBA" id="ARBA00022963"/>
    </source>
</evidence>
<dbReference type="PROSITE" id="PS51257">
    <property type="entry name" value="PROKAR_LIPOPROTEIN"/>
    <property type="match status" value="1"/>
</dbReference>
<evidence type="ECO:0000256" key="14">
    <source>
        <dbReference type="ARBA" id="ARBA00031542"/>
    </source>
</evidence>
<evidence type="ECO:0000256" key="7">
    <source>
        <dbReference type="ARBA" id="ARBA00022692"/>
    </source>
</evidence>
<dbReference type="GO" id="GO:0016042">
    <property type="term" value="P:lipid catabolic process"/>
    <property type="evidence" value="ECO:0007669"/>
    <property type="project" value="UniProtKB-UniRule"/>
</dbReference>
<evidence type="ECO:0000256" key="13">
    <source>
        <dbReference type="ARBA" id="ARBA00030948"/>
    </source>
</evidence>
<keyword evidence="6 16" id="KW-0997">Cell inner membrane</keyword>
<evidence type="ECO:0000256" key="10">
    <source>
        <dbReference type="ARBA" id="ARBA00023098"/>
    </source>
</evidence>
<evidence type="ECO:0000256" key="9">
    <source>
        <dbReference type="ARBA" id="ARBA00022989"/>
    </source>
</evidence>
<dbReference type="GO" id="GO:0005886">
    <property type="term" value="C:plasma membrane"/>
    <property type="evidence" value="ECO:0007669"/>
    <property type="project" value="UniProtKB-SubCell"/>
</dbReference>
<sequence length="344" mass="40380">MQRMQKKIGWCVLGFFILSLIACVYWLSPDSENTSPQPNQDEAKSLVATSQSTLNSPLNENTYLSKSQQDTQVNCQLKIDSSQHLVVNSQTRDCFEYFITQYGESNLQQVKTHFKKFIQDQYLEPARSQIIDLWTRYLKYREQLAQIQPPQSKKQDQNYFQKIFSSIQDIRKRFFSASEIEGLFSTEDIYQNYTLDRMKILEDSSLSEIEKAKKLKERFEQLPEDWQENLQELSKLDDLHTLTKQIKARNGSAEELRQMRTALVGAEAIQRLETLDIQRNAWQQRVTGYLSQRDEVLHSNMSDSAKKQAIQQLRQQQFSSSQEQLRLRTFETVHDQGGELPFNY</sequence>
<dbReference type="Pfam" id="PF03280">
    <property type="entry name" value="Lipase_chap"/>
    <property type="match status" value="1"/>
</dbReference>
<dbReference type="HAMAP" id="MF_00790">
    <property type="entry name" value="Lipase_chap"/>
    <property type="match status" value="1"/>
</dbReference>
<evidence type="ECO:0000256" key="16">
    <source>
        <dbReference type="HAMAP-Rule" id="MF_00790"/>
    </source>
</evidence>
<evidence type="ECO:0000256" key="1">
    <source>
        <dbReference type="ARBA" id="ARBA00003280"/>
    </source>
</evidence>
<comment type="similarity">
    <text evidence="3 16">Belongs to the lipase chaperone family.</text>
</comment>
<dbReference type="PATRIC" id="fig|1310697.3.peg.2004"/>
<dbReference type="NCBIfam" id="NF002336">
    <property type="entry name" value="PRK01294.1-4"/>
    <property type="match status" value="1"/>
</dbReference>
<dbReference type="Proteomes" id="UP000027327">
    <property type="component" value="Unassembled WGS sequence"/>
</dbReference>
<dbReference type="SUPFAM" id="SSF158855">
    <property type="entry name" value="Lipase chaperone-like"/>
    <property type="match status" value="1"/>
</dbReference>
<comment type="caution">
    <text evidence="17">The sequence shown here is derived from an EMBL/GenBank/DDBJ whole genome shotgun (WGS) entry which is preliminary data.</text>
</comment>
<accession>A0A062IKN7</accession>
<evidence type="ECO:0000313" key="18">
    <source>
        <dbReference type="Proteomes" id="UP000027327"/>
    </source>
</evidence>
<comment type="subcellular location">
    <subcellularLocation>
        <location evidence="2">Cell inner membrane</location>
        <topology evidence="2">Single-pass membrane protein</topology>
        <orientation evidence="2">Periplasmic side</orientation>
    </subcellularLocation>
</comment>
<protein>
    <recommendedName>
        <fullName evidence="4 16">Lipase chaperone</fullName>
    </recommendedName>
    <alternativeName>
        <fullName evidence="16">Lipase activator protein</fullName>
    </alternativeName>
    <alternativeName>
        <fullName evidence="15 16">Lipase foldase</fullName>
    </alternativeName>
    <alternativeName>
        <fullName evidence="13 16">Lipase helper protein</fullName>
    </alternativeName>
    <alternativeName>
        <fullName evidence="14 16">Lipase modulator</fullName>
    </alternativeName>
</protein>
<feature type="transmembrane region" description="Helical" evidence="16">
    <location>
        <begin position="7"/>
        <end position="27"/>
    </location>
</feature>
<dbReference type="InterPro" id="IPR004961">
    <property type="entry name" value="Lipase_chaperone"/>
</dbReference>
<comment type="function">
    <text evidence="1 16">May be involved in the folding of the extracellular lipase during its passage through the periplasm.</text>
</comment>
<evidence type="ECO:0000256" key="4">
    <source>
        <dbReference type="ARBA" id="ARBA00019692"/>
    </source>
</evidence>
<name>A0A062IKN7_ACIBA</name>
<gene>
    <name evidence="16" type="primary">lifO</name>
    <name evidence="17" type="ORF">J596_2080</name>
</gene>
<evidence type="ECO:0000256" key="12">
    <source>
        <dbReference type="ARBA" id="ARBA00023186"/>
    </source>
</evidence>
<evidence type="ECO:0000256" key="11">
    <source>
        <dbReference type="ARBA" id="ARBA00023136"/>
    </source>
</evidence>
<proteinExistence type="inferred from homology"/>
<keyword evidence="7 16" id="KW-0812">Transmembrane</keyword>